<dbReference type="Pfam" id="PF03551">
    <property type="entry name" value="PadR"/>
    <property type="match status" value="1"/>
</dbReference>
<protein>
    <submittedName>
        <fullName evidence="2">PadR family transcriptional regulator</fullName>
    </submittedName>
</protein>
<evidence type="ECO:0000259" key="1">
    <source>
        <dbReference type="Pfam" id="PF03551"/>
    </source>
</evidence>
<proteinExistence type="predicted"/>
<reference evidence="2" key="1">
    <citation type="journal article" date="2023" name="Comput. Struct. Biotechnol. J.">
        <title>Discovery of a novel marine Bacteroidetes with a rich repertoire of carbohydrate-active enzymes.</title>
        <authorList>
            <person name="Chen B."/>
            <person name="Liu G."/>
            <person name="Chen Q."/>
            <person name="Wang H."/>
            <person name="Liu L."/>
            <person name="Tang K."/>
        </authorList>
    </citation>
    <scope>NUCLEOTIDE SEQUENCE</scope>
    <source>
        <strain evidence="2">TK19036</strain>
    </source>
</reference>
<dbReference type="AlphaFoldDB" id="A0AA49JHM7"/>
<dbReference type="InterPro" id="IPR052509">
    <property type="entry name" value="Metal_resp_DNA-bind_regulator"/>
</dbReference>
<dbReference type="PANTHER" id="PTHR33169">
    <property type="entry name" value="PADR-FAMILY TRANSCRIPTIONAL REGULATOR"/>
    <property type="match status" value="1"/>
</dbReference>
<evidence type="ECO:0000313" key="2">
    <source>
        <dbReference type="EMBL" id="WKN38530.1"/>
    </source>
</evidence>
<dbReference type="InterPro" id="IPR005149">
    <property type="entry name" value="Tscrpt_reg_PadR_N"/>
</dbReference>
<dbReference type="EMBL" id="CP120682">
    <property type="protein sequence ID" value="WKN38530.1"/>
    <property type="molecule type" value="Genomic_DNA"/>
</dbReference>
<sequence length="113" mass="12818">MNQRSHLGEFEEIVLLTVGILYGDAYGLAITDEIEQRTGRNVTLSSVHKTLMRLEQKGYLHSHMGGATDERGGRKKRLFTITNSGKEVLHEARQQRNAMWQAIPRIVWEGGNI</sequence>
<dbReference type="InterPro" id="IPR036388">
    <property type="entry name" value="WH-like_DNA-bd_sf"/>
</dbReference>
<dbReference type="InterPro" id="IPR036390">
    <property type="entry name" value="WH_DNA-bd_sf"/>
</dbReference>
<organism evidence="2">
    <name type="scientific">Roseihalotalea indica</name>
    <dbReference type="NCBI Taxonomy" id="2867963"/>
    <lineage>
        <taxon>Bacteria</taxon>
        <taxon>Pseudomonadati</taxon>
        <taxon>Bacteroidota</taxon>
        <taxon>Cytophagia</taxon>
        <taxon>Cytophagales</taxon>
        <taxon>Catalimonadaceae</taxon>
        <taxon>Roseihalotalea</taxon>
    </lineage>
</organism>
<reference evidence="2" key="2">
    <citation type="journal article" date="2024" name="Antonie Van Leeuwenhoek">
        <title>Roseihalotalea indica gen. nov., sp. nov., a halophilic Bacteroidetes from mesopelagic Southwest Indian Ocean with higher carbohydrate metabolic potential.</title>
        <authorList>
            <person name="Chen B."/>
            <person name="Zhang M."/>
            <person name="Lin D."/>
            <person name="Ye J."/>
            <person name="Tang K."/>
        </authorList>
    </citation>
    <scope>NUCLEOTIDE SEQUENCE</scope>
    <source>
        <strain evidence="2">TK19036</strain>
    </source>
</reference>
<dbReference type="Gene3D" id="1.10.10.10">
    <property type="entry name" value="Winged helix-like DNA-binding domain superfamily/Winged helix DNA-binding domain"/>
    <property type="match status" value="1"/>
</dbReference>
<feature type="domain" description="Transcription regulator PadR N-terminal" evidence="1">
    <location>
        <begin position="23"/>
        <end position="91"/>
    </location>
</feature>
<name>A0AA49JHM7_9BACT</name>
<accession>A0AA49JHM7</accession>
<dbReference type="SUPFAM" id="SSF46785">
    <property type="entry name" value="Winged helix' DNA-binding domain"/>
    <property type="match status" value="1"/>
</dbReference>
<gene>
    <name evidence="2" type="ORF">K4G66_07415</name>
</gene>
<dbReference type="PANTHER" id="PTHR33169:SF25">
    <property type="entry name" value="DNA-BINDING PROTEIN YIZB-RELATED"/>
    <property type="match status" value="1"/>
</dbReference>